<keyword evidence="2" id="KW-1185">Reference proteome</keyword>
<evidence type="ECO:0000313" key="1">
    <source>
        <dbReference type="EMBL" id="SDZ82527.1"/>
    </source>
</evidence>
<dbReference type="STRING" id="571932.SAMN05421743_101332"/>
<gene>
    <name evidence="1" type="ORF">SAMN05421743_101332</name>
</gene>
<name>A0A1H3W617_9BACI</name>
<evidence type="ECO:0000313" key="2">
    <source>
        <dbReference type="Proteomes" id="UP000198584"/>
    </source>
</evidence>
<protein>
    <recommendedName>
        <fullName evidence="3">Gluconate 2-dehydrogenase subunit 3</fullName>
    </recommendedName>
</protein>
<dbReference type="EMBL" id="FNQR01000001">
    <property type="protein sequence ID" value="SDZ82527.1"/>
    <property type="molecule type" value="Genomic_DNA"/>
</dbReference>
<sequence>MVTSSMSCKWPYTTQMNFMAVVDALIPSSVIMFNCGCTVQHGGLSLSIWEYLLMSLDSLPVPLTEETSQLLDLSAFYLYKKRYPLSFFIYHTHTSKALFSTLSRKDRLRAIELLENLKVPLDILPVPYKNNPSLLQIMIDSLYQLTFFGYYSEWYGYGETRLNSPAFRYLRTYPVSWTYTGYPGPSFGYRDFRGFLLKMEDLKQE</sequence>
<organism evidence="1 2">
    <name type="scientific">Thalassobacillus cyri</name>
    <dbReference type="NCBI Taxonomy" id="571932"/>
    <lineage>
        <taxon>Bacteria</taxon>
        <taxon>Bacillati</taxon>
        <taxon>Bacillota</taxon>
        <taxon>Bacilli</taxon>
        <taxon>Bacillales</taxon>
        <taxon>Bacillaceae</taxon>
        <taxon>Thalassobacillus</taxon>
    </lineage>
</organism>
<evidence type="ECO:0008006" key="3">
    <source>
        <dbReference type="Google" id="ProtNLM"/>
    </source>
</evidence>
<accession>A0A1H3W617</accession>
<dbReference type="AlphaFoldDB" id="A0A1H3W617"/>
<dbReference type="Proteomes" id="UP000198584">
    <property type="component" value="Unassembled WGS sequence"/>
</dbReference>
<reference evidence="1 2" key="1">
    <citation type="submission" date="2016-10" db="EMBL/GenBank/DDBJ databases">
        <authorList>
            <person name="de Groot N.N."/>
        </authorList>
    </citation>
    <scope>NUCLEOTIDE SEQUENCE [LARGE SCALE GENOMIC DNA]</scope>
    <source>
        <strain evidence="1 2">CCM7597</strain>
    </source>
</reference>
<proteinExistence type="predicted"/>